<dbReference type="Ensembl" id="ENSECRT00000004691.1">
    <property type="protein sequence ID" value="ENSECRP00000004611.1"/>
    <property type="gene ID" value="ENSECRG00000003139.1"/>
</dbReference>
<keyword evidence="3 6" id="KW-0812">Transmembrane</keyword>
<comment type="similarity">
    <text evidence="2">Belongs to the ST7 family.</text>
</comment>
<reference evidence="7" key="1">
    <citation type="submission" date="2021-06" db="EMBL/GenBank/DDBJ databases">
        <authorList>
            <consortium name="Wellcome Sanger Institute Data Sharing"/>
        </authorList>
    </citation>
    <scope>NUCLEOTIDE SEQUENCE [LARGE SCALE GENOMIC DNA]</scope>
</reference>
<keyword evidence="8" id="KW-1185">Reference proteome</keyword>
<evidence type="ECO:0000313" key="8">
    <source>
        <dbReference type="Proteomes" id="UP000694620"/>
    </source>
</evidence>
<accession>A0A8C4RM04</accession>
<evidence type="ECO:0000256" key="6">
    <source>
        <dbReference type="SAM" id="Phobius"/>
    </source>
</evidence>
<dbReference type="InterPro" id="IPR007311">
    <property type="entry name" value="ST7"/>
</dbReference>
<sequence>PSPAHITQFWLAWSWTYLWLVWFIMLLCVLYVLRTPLKIQENLTAGKRQMSNHRTETHVCSVLGVE</sequence>
<evidence type="ECO:0000256" key="3">
    <source>
        <dbReference type="ARBA" id="ARBA00022692"/>
    </source>
</evidence>
<name>A0A8C4RM04_ERPCA</name>
<proteinExistence type="inferred from homology"/>
<comment type="subcellular location">
    <subcellularLocation>
        <location evidence="1">Membrane</location>
        <topology evidence="1">Multi-pass membrane protein</topology>
    </subcellularLocation>
</comment>
<reference evidence="7" key="3">
    <citation type="submission" date="2025-09" db="UniProtKB">
        <authorList>
            <consortium name="Ensembl"/>
        </authorList>
    </citation>
    <scope>IDENTIFICATION</scope>
</reference>
<protein>
    <submittedName>
        <fullName evidence="7">Uncharacterized protein</fullName>
    </submittedName>
</protein>
<feature type="transmembrane region" description="Helical" evidence="6">
    <location>
        <begin position="12"/>
        <end position="33"/>
    </location>
</feature>
<reference evidence="7" key="2">
    <citation type="submission" date="2025-08" db="UniProtKB">
        <authorList>
            <consortium name="Ensembl"/>
        </authorList>
    </citation>
    <scope>IDENTIFICATION</scope>
</reference>
<dbReference type="Proteomes" id="UP000694620">
    <property type="component" value="Chromosome 3"/>
</dbReference>
<evidence type="ECO:0000256" key="4">
    <source>
        <dbReference type="ARBA" id="ARBA00022989"/>
    </source>
</evidence>
<organism evidence="7 8">
    <name type="scientific">Erpetoichthys calabaricus</name>
    <name type="common">Rope fish</name>
    <name type="synonym">Calamoichthys calabaricus</name>
    <dbReference type="NCBI Taxonomy" id="27687"/>
    <lineage>
        <taxon>Eukaryota</taxon>
        <taxon>Metazoa</taxon>
        <taxon>Chordata</taxon>
        <taxon>Craniata</taxon>
        <taxon>Vertebrata</taxon>
        <taxon>Euteleostomi</taxon>
        <taxon>Actinopterygii</taxon>
        <taxon>Polypteriformes</taxon>
        <taxon>Polypteridae</taxon>
        <taxon>Erpetoichthys</taxon>
    </lineage>
</organism>
<keyword evidence="5 6" id="KW-0472">Membrane</keyword>
<dbReference type="GO" id="GO:0016020">
    <property type="term" value="C:membrane"/>
    <property type="evidence" value="ECO:0007669"/>
    <property type="project" value="UniProtKB-SubCell"/>
</dbReference>
<evidence type="ECO:0000256" key="1">
    <source>
        <dbReference type="ARBA" id="ARBA00004141"/>
    </source>
</evidence>
<keyword evidence="4 6" id="KW-1133">Transmembrane helix</keyword>
<dbReference type="Pfam" id="PF04184">
    <property type="entry name" value="ST7"/>
    <property type="match status" value="1"/>
</dbReference>
<evidence type="ECO:0000313" key="7">
    <source>
        <dbReference type="Ensembl" id="ENSECRP00000004611.1"/>
    </source>
</evidence>
<evidence type="ECO:0000256" key="2">
    <source>
        <dbReference type="ARBA" id="ARBA00009751"/>
    </source>
</evidence>
<evidence type="ECO:0000256" key="5">
    <source>
        <dbReference type="ARBA" id="ARBA00023136"/>
    </source>
</evidence>
<dbReference type="AlphaFoldDB" id="A0A8C4RM04"/>